<keyword evidence="11" id="KW-1185">Reference proteome</keyword>
<dbReference type="PANTHER" id="PTHR37820:SF1">
    <property type="entry name" value="CELL DIVISION PROTEIN FTSQ"/>
    <property type="match status" value="1"/>
</dbReference>
<proteinExistence type="predicted"/>
<dbReference type="PROSITE" id="PS51779">
    <property type="entry name" value="POTRA"/>
    <property type="match status" value="1"/>
</dbReference>
<keyword evidence="3 10" id="KW-0132">Cell division</keyword>
<evidence type="ECO:0000256" key="3">
    <source>
        <dbReference type="ARBA" id="ARBA00022618"/>
    </source>
</evidence>
<dbReference type="InterPro" id="IPR034746">
    <property type="entry name" value="POTRA"/>
</dbReference>
<dbReference type="Pfam" id="PF08478">
    <property type="entry name" value="POTRA_1"/>
    <property type="match status" value="1"/>
</dbReference>
<keyword evidence="5 8" id="KW-1133">Transmembrane helix</keyword>
<dbReference type="InterPro" id="IPR050487">
    <property type="entry name" value="FtsQ_DivIB"/>
</dbReference>
<keyword evidence="7" id="KW-0131">Cell cycle</keyword>
<evidence type="ECO:0000256" key="1">
    <source>
        <dbReference type="ARBA" id="ARBA00004370"/>
    </source>
</evidence>
<dbReference type="KEGG" id="acij:JS278_02038"/>
<dbReference type="Gene3D" id="3.10.20.310">
    <property type="entry name" value="membrane protein fhac"/>
    <property type="match status" value="1"/>
</dbReference>
<dbReference type="OrthoDB" id="9790760at2"/>
<dbReference type="EMBL" id="CP025198">
    <property type="protein sequence ID" value="AXE39191.1"/>
    <property type="molecule type" value="Genomic_DNA"/>
</dbReference>
<evidence type="ECO:0000313" key="11">
    <source>
        <dbReference type="Proteomes" id="UP000251995"/>
    </source>
</evidence>
<evidence type="ECO:0000256" key="7">
    <source>
        <dbReference type="ARBA" id="ARBA00023306"/>
    </source>
</evidence>
<dbReference type="AlphaFoldDB" id="A0A344UV93"/>
<evidence type="ECO:0000256" key="2">
    <source>
        <dbReference type="ARBA" id="ARBA00022475"/>
    </source>
</evidence>
<keyword evidence="6 8" id="KW-0472">Membrane</keyword>
<dbReference type="Pfam" id="PF03799">
    <property type="entry name" value="FtsQ_DivIB_C"/>
    <property type="match status" value="1"/>
</dbReference>
<dbReference type="RefSeq" id="WP_114045106.1">
    <property type="nucleotide sequence ID" value="NZ_CP025198.1"/>
</dbReference>
<gene>
    <name evidence="10" type="primary">ftsQ</name>
    <name evidence="10" type="ORF">JS278_02038</name>
</gene>
<keyword evidence="4 8" id="KW-0812">Transmembrane</keyword>
<evidence type="ECO:0000256" key="5">
    <source>
        <dbReference type="ARBA" id="ARBA00022989"/>
    </source>
</evidence>
<sequence length="239" mass="25753">MASSVSDITGPLDLRARSRRRRIRIVTVVAVLVAVLLAVGVYVVRWSGLMAADQVVVDGARLVTADQVRDAARVPIGAPLATIDLGAVGSRVAALEPVHRVSVHRAWPDTVRIRITERRPVYQLRDQQGYHWIDASGTAFHTTTASRRGTPWALTATRSTRLLRDVATVAASLDPALLKQLDHLEAGGPDSITLVLSKGRTVMWGSADESDVKSQVATAMVATKATHYDVSSPQNPTAR</sequence>
<evidence type="ECO:0000313" key="10">
    <source>
        <dbReference type="EMBL" id="AXE39191.1"/>
    </source>
</evidence>
<keyword evidence="2" id="KW-1003">Cell membrane</keyword>
<evidence type="ECO:0000259" key="9">
    <source>
        <dbReference type="PROSITE" id="PS51779"/>
    </source>
</evidence>
<evidence type="ECO:0000256" key="6">
    <source>
        <dbReference type="ARBA" id="ARBA00023136"/>
    </source>
</evidence>
<dbReference type="GO" id="GO:0005886">
    <property type="term" value="C:plasma membrane"/>
    <property type="evidence" value="ECO:0007669"/>
    <property type="project" value="TreeGrafter"/>
</dbReference>
<dbReference type="Proteomes" id="UP000251995">
    <property type="component" value="Chromosome"/>
</dbReference>
<comment type="subcellular location">
    <subcellularLocation>
        <location evidence="1">Membrane</location>
    </subcellularLocation>
</comment>
<feature type="domain" description="POTRA" evidence="9">
    <location>
        <begin position="50"/>
        <end position="118"/>
    </location>
</feature>
<reference evidence="10 11" key="1">
    <citation type="submission" date="2017-12" db="EMBL/GenBank/DDBJ databases">
        <title>The whole genome sequence of the Acidipropionibacterium virtanenii sp. nov. type strain JS278.</title>
        <authorList>
            <person name="Laine P."/>
            <person name="Deptula P."/>
            <person name="Varmanen P."/>
            <person name="Auvinen P."/>
        </authorList>
    </citation>
    <scope>NUCLEOTIDE SEQUENCE [LARGE SCALE GENOMIC DNA]</scope>
    <source>
        <strain evidence="10 11">JS278</strain>
    </source>
</reference>
<evidence type="ECO:0000256" key="8">
    <source>
        <dbReference type="SAM" id="Phobius"/>
    </source>
</evidence>
<name>A0A344UV93_9ACTN</name>
<protein>
    <submittedName>
        <fullName evidence="10">Cell division protein FtsQ</fullName>
    </submittedName>
</protein>
<dbReference type="InterPro" id="IPR005548">
    <property type="entry name" value="Cell_div_FtsQ/DivIB_C"/>
</dbReference>
<feature type="transmembrane region" description="Helical" evidence="8">
    <location>
        <begin position="25"/>
        <end position="44"/>
    </location>
</feature>
<dbReference type="PANTHER" id="PTHR37820">
    <property type="entry name" value="CELL DIVISION PROTEIN DIVIB"/>
    <property type="match status" value="1"/>
</dbReference>
<evidence type="ECO:0000256" key="4">
    <source>
        <dbReference type="ARBA" id="ARBA00022692"/>
    </source>
</evidence>
<accession>A0A344UV93</accession>
<dbReference type="InterPro" id="IPR013685">
    <property type="entry name" value="POTRA_FtsQ_type"/>
</dbReference>
<dbReference type="GO" id="GO:0051301">
    <property type="term" value="P:cell division"/>
    <property type="evidence" value="ECO:0007669"/>
    <property type="project" value="UniProtKB-KW"/>
</dbReference>
<organism evidence="10 11">
    <name type="scientific">Acidipropionibacterium virtanenii</name>
    <dbReference type="NCBI Taxonomy" id="2057246"/>
    <lineage>
        <taxon>Bacteria</taxon>
        <taxon>Bacillati</taxon>
        <taxon>Actinomycetota</taxon>
        <taxon>Actinomycetes</taxon>
        <taxon>Propionibacteriales</taxon>
        <taxon>Propionibacteriaceae</taxon>
        <taxon>Acidipropionibacterium</taxon>
    </lineage>
</organism>